<keyword evidence="4 5" id="KW-0732">Signal</keyword>
<protein>
    <recommendedName>
        <fullName evidence="5">RxLR effector protein</fullName>
    </recommendedName>
</protein>
<evidence type="ECO:0000313" key="7">
    <source>
        <dbReference type="Proteomes" id="UP000028582"/>
    </source>
</evidence>
<proteinExistence type="inferred from homology"/>
<reference evidence="6 7" key="1">
    <citation type="submission" date="2013-11" db="EMBL/GenBank/DDBJ databases">
        <title>The Genome Sequence of Phytophthora parasitica P1976.</title>
        <authorList>
            <consortium name="The Broad Institute Genomics Platform"/>
            <person name="Russ C."/>
            <person name="Tyler B."/>
            <person name="Panabieres F."/>
            <person name="Shan W."/>
            <person name="Tripathy S."/>
            <person name="Grunwald N."/>
            <person name="Machado M."/>
            <person name="Johnson C.S."/>
            <person name="Walker B."/>
            <person name="Young S."/>
            <person name="Zeng Q."/>
            <person name="Gargeya S."/>
            <person name="Fitzgerald M."/>
            <person name="Haas B."/>
            <person name="Abouelleil A."/>
            <person name="Allen A.W."/>
            <person name="Alvarado L."/>
            <person name="Arachchi H.M."/>
            <person name="Berlin A.M."/>
            <person name="Chapman S.B."/>
            <person name="Gainer-Dewar J."/>
            <person name="Goldberg J."/>
            <person name="Griggs A."/>
            <person name="Gujja S."/>
            <person name="Hansen M."/>
            <person name="Howarth C."/>
            <person name="Imamovic A."/>
            <person name="Ireland A."/>
            <person name="Larimer J."/>
            <person name="McCowan C."/>
            <person name="Murphy C."/>
            <person name="Pearson M."/>
            <person name="Poon T.W."/>
            <person name="Priest M."/>
            <person name="Roberts A."/>
            <person name="Saif S."/>
            <person name="Shea T."/>
            <person name="Sisk P."/>
            <person name="Sykes S."/>
            <person name="Wortman J."/>
            <person name="Nusbaum C."/>
            <person name="Birren B."/>
        </authorList>
    </citation>
    <scope>NUCLEOTIDE SEQUENCE [LARGE SCALE GENOMIC DNA]</scope>
    <source>
        <strain evidence="6 7">P1976</strain>
    </source>
</reference>
<comment type="function">
    <text evidence="5">Effector that suppresses plant defense responses during pathogen infection.</text>
</comment>
<comment type="subcellular location">
    <subcellularLocation>
        <location evidence="1 5">Secreted</location>
    </subcellularLocation>
</comment>
<keyword evidence="3 5" id="KW-0964">Secreted</keyword>
<dbReference type="EMBL" id="ANJA01001611">
    <property type="protein sequence ID" value="ETO75984.1"/>
    <property type="molecule type" value="Genomic_DNA"/>
</dbReference>
<dbReference type="AlphaFoldDB" id="A0A081AAS3"/>
<feature type="chain" id="PRO_5044951532" description="RxLR effector protein" evidence="5">
    <location>
        <begin position="21"/>
        <end position="324"/>
    </location>
</feature>
<sequence length="324" mass="36515">MRSCCIALVILALYAAISDAATIPGGSKRSPSGFQPSIRSLAFSRHAPVEKVLLRSNSVVGHEERAFAIPGLSKIVEWFKALILKIKLSFSEGKQLSAWLKEKKTPEDVFKLLKLHTGTENLLANKNLKTWSVFMVLYNKENPTKMVTMLGMLTKTYGDEAVAKMIEASRANLKTKPIANRLQNLQLSGWAQNGLSPDIVFQMLKVGEGGVDKLMSNKGLNVWFYFFNQMNRYNPDRQIGLINKLLTVYDDIPLAKAFDAASKVKSTKFMGKELQEAQFKKWLADGIEPSTIFKRLNLDKLKWTTDPNADVYRGYKIYYYANAK</sequence>
<evidence type="ECO:0000313" key="6">
    <source>
        <dbReference type="EMBL" id="ETO75984.1"/>
    </source>
</evidence>
<evidence type="ECO:0000256" key="4">
    <source>
        <dbReference type="ARBA" id="ARBA00022729"/>
    </source>
</evidence>
<evidence type="ECO:0000256" key="2">
    <source>
        <dbReference type="ARBA" id="ARBA00010400"/>
    </source>
</evidence>
<evidence type="ECO:0000256" key="5">
    <source>
        <dbReference type="RuleBase" id="RU367124"/>
    </source>
</evidence>
<dbReference type="Pfam" id="PF16810">
    <property type="entry name" value="RXLR"/>
    <property type="match status" value="1"/>
</dbReference>
<feature type="signal peptide" evidence="5">
    <location>
        <begin position="1"/>
        <end position="20"/>
    </location>
</feature>
<gene>
    <name evidence="6" type="ORF">F444_08546</name>
</gene>
<organism evidence="6 7">
    <name type="scientific">Phytophthora nicotianae P1976</name>
    <dbReference type="NCBI Taxonomy" id="1317066"/>
    <lineage>
        <taxon>Eukaryota</taxon>
        <taxon>Sar</taxon>
        <taxon>Stramenopiles</taxon>
        <taxon>Oomycota</taxon>
        <taxon>Peronosporomycetes</taxon>
        <taxon>Peronosporales</taxon>
        <taxon>Peronosporaceae</taxon>
        <taxon>Phytophthora</taxon>
    </lineage>
</organism>
<name>A0A081AAS3_PHYNI</name>
<dbReference type="InterPro" id="IPR031825">
    <property type="entry name" value="RXLR"/>
</dbReference>
<dbReference type="Proteomes" id="UP000028582">
    <property type="component" value="Unassembled WGS sequence"/>
</dbReference>
<evidence type="ECO:0000256" key="3">
    <source>
        <dbReference type="ARBA" id="ARBA00022525"/>
    </source>
</evidence>
<comment type="caution">
    <text evidence="6">The sequence shown here is derived from an EMBL/GenBank/DDBJ whole genome shotgun (WGS) entry which is preliminary data.</text>
</comment>
<comment type="similarity">
    <text evidence="2 5">Belongs to the RxLR effector family.</text>
</comment>
<accession>A0A081AAS3</accession>
<evidence type="ECO:0000256" key="1">
    <source>
        <dbReference type="ARBA" id="ARBA00004613"/>
    </source>
</evidence>
<comment type="domain">
    <text evidence="5">The RxLR-dEER motif acts to carry the protein into the host cell cytoplasm through binding to cell surface phosphatidylinositol-3-phosphate.</text>
</comment>
<dbReference type="OrthoDB" id="123946at2759"/>